<proteinExistence type="predicted"/>
<dbReference type="SUPFAM" id="SSF51126">
    <property type="entry name" value="Pectin lyase-like"/>
    <property type="match status" value="1"/>
</dbReference>
<reference evidence="3" key="1">
    <citation type="journal article" date="2019" name="Int. J. Syst. Evol. Microbiol.">
        <title>The Global Catalogue of Microorganisms (GCM) 10K type strain sequencing project: providing services to taxonomists for standard genome sequencing and annotation.</title>
        <authorList>
            <consortium name="The Broad Institute Genomics Platform"/>
            <consortium name="The Broad Institute Genome Sequencing Center for Infectious Disease"/>
            <person name="Wu L."/>
            <person name="Ma J."/>
        </authorList>
    </citation>
    <scope>NUCLEOTIDE SEQUENCE [LARGE SCALE GENOMIC DNA]</scope>
    <source>
        <strain evidence="3">KCTC 42953</strain>
    </source>
</reference>
<evidence type="ECO:0000313" key="3">
    <source>
        <dbReference type="Proteomes" id="UP001595533"/>
    </source>
</evidence>
<protein>
    <recommendedName>
        <fullName evidence="4">Bacterial repeat domain-containing protein</fullName>
    </recommendedName>
</protein>
<dbReference type="EMBL" id="JBHRTS010000008">
    <property type="protein sequence ID" value="MFC3195439.1"/>
    <property type="molecule type" value="Genomic_DNA"/>
</dbReference>
<gene>
    <name evidence="2" type="ORF">ACFODZ_14385</name>
</gene>
<keyword evidence="3" id="KW-1185">Reference proteome</keyword>
<feature type="signal peptide" evidence="1">
    <location>
        <begin position="1"/>
        <end position="21"/>
    </location>
</feature>
<feature type="chain" id="PRO_5045376774" description="Bacterial repeat domain-containing protein" evidence="1">
    <location>
        <begin position="22"/>
        <end position="649"/>
    </location>
</feature>
<dbReference type="InterPro" id="IPR011050">
    <property type="entry name" value="Pectin_lyase_fold/virulence"/>
</dbReference>
<name>A0ABV7JBD8_9GAMM</name>
<accession>A0ABV7JBD8</accession>
<evidence type="ECO:0008006" key="4">
    <source>
        <dbReference type="Google" id="ProtNLM"/>
    </source>
</evidence>
<evidence type="ECO:0000313" key="2">
    <source>
        <dbReference type="EMBL" id="MFC3195439.1"/>
    </source>
</evidence>
<dbReference type="Proteomes" id="UP001595533">
    <property type="component" value="Unassembled WGS sequence"/>
</dbReference>
<comment type="caution">
    <text evidence="2">The sequence shown here is derived from an EMBL/GenBank/DDBJ whole genome shotgun (WGS) entry which is preliminary data.</text>
</comment>
<sequence length="649" mass="67995">MKTIKVIGLMIGMLAFGSSFSATLYVGTGAQCNGSNHFSSLTLALAEAALNGVGTNDEIRLTNTVTYTGNGDGVNTLTGWNPSISGELTVVGGFADCDSPGSSGITSIGGGAGAVFDISGNSVVRLRNLQVFNSQSRGLIVRESSVVFLESVDVSGNAAGLRALDGSIVSVDAGSIIQNNGDLSAIPKGGGIWCFGANTEVYVFGAVERNQAVSGGNLYVEDGCFVQLEGGSRIRGGNSSFQYSANDGGGVMVHDGGELFANGGASRVQITDHWAFNGSGLYVHGTGRATLLNTYIANNRADIRGAGLYAVDGGTGSNQVVMDRAQACPFLISCSEFQQNTFAENVVYVSNSKILIQRTLFDRNEYTFNSTDFNGLVSVSPGSVLQMSHVNMINNEAHFLWENFGTSELSHITAVDNYKDMVGGGTENAYVWFSTTGNLRFENSIFQDTLGGQNAPTTTPDVSGKCNLIDNSTDWPVGAFVIGSADFINSAGGDSRQLSSSAGVDMCLEDTFAWSTHRDIEYQDSPVNENTNPQGMPGEAGGLYDAGFDEVYDNIGTDEFLLTVQKTGSGEGFVISDPLGISCGTDCTEVIFNGTLVELSATAFSGSDFIGWSNCPLPNGTTCFITVTASTTVGAVFQPDDLIFSSGFE</sequence>
<evidence type="ECO:0000256" key="1">
    <source>
        <dbReference type="SAM" id="SignalP"/>
    </source>
</evidence>
<keyword evidence="1" id="KW-0732">Signal</keyword>
<organism evidence="2 3">
    <name type="scientific">Marinicella sediminis</name>
    <dbReference type="NCBI Taxonomy" id="1792834"/>
    <lineage>
        <taxon>Bacteria</taxon>
        <taxon>Pseudomonadati</taxon>
        <taxon>Pseudomonadota</taxon>
        <taxon>Gammaproteobacteria</taxon>
        <taxon>Lysobacterales</taxon>
        <taxon>Marinicellaceae</taxon>
        <taxon>Marinicella</taxon>
    </lineage>
</organism>
<dbReference type="RefSeq" id="WP_157892994.1">
    <property type="nucleotide sequence ID" value="NZ_JBHRTS010000008.1"/>
</dbReference>